<evidence type="ECO:0000256" key="6">
    <source>
        <dbReference type="ARBA" id="ARBA00022806"/>
    </source>
</evidence>
<keyword evidence="6 11" id="KW-0347">Helicase</keyword>
<dbReference type="GO" id="GO:0043138">
    <property type="term" value="F:3'-5' DNA helicase activity"/>
    <property type="evidence" value="ECO:0007669"/>
    <property type="project" value="UniProtKB-EC"/>
</dbReference>
<dbReference type="InterPro" id="IPR041222">
    <property type="entry name" value="PriA_3primeBD"/>
</dbReference>
<evidence type="ECO:0000256" key="5">
    <source>
        <dbReference type="ARBA" id="ARBA00022801"/>
    </source>
</evidence>
<dbReference type="Pfam" id="PF17764">
    <property type="entry name" value="PriA_3primeBD"/>
    <property type="match status" value="1"/>
</dbReference>
<dbReference type="InterPro" id="IPR042115">
    <property type="entry name" value="PriA_3primeBD_sf"/>
</dbReference>
<comment type="cofactor">
    <cofactor evidence="11">
        <name>Zn(2+)</name>
        <dbReference type="ChEBI" id="CHEBI:29105"/>
    </cofactor>
    <text evidence="11">Binds 2 zinc ions per subunit.</text>
</comment>
<keyword evidence="8 11" id="KW-0067">ATP-binding</keyword>
<dbReference type="InterPro" id="IPR041236">
    <property type="entry name" value="PriA_C"/>
</dbReference>
<comment type="function">
    <text evidence="11">Initiates the restart of stalled replication forks, which reloads the replicative helicase on sites other than the origin of replication. Recognizes and binds to abandoned replication forks and remodels them to uncover a helicase loading site. Promotes assembly of the primosome at these replication forks.</text>
</comment>
<feature type="binding site" evidence="11">
    <location>
        <position position="339"/>
    </location>
    <ligand>
        <name>Zn(2+)</name>
        <dbReference type="ChEBI" id="CHEBI:29105"/>
        <label>1</label>
    </ligand>
</feature>
<evidence type="ECO:0000259" key="12">
    <source>
        <dbReference type="PROSITE" id="PS51192"/>
    </source>
</evidence>
<dbReference type="GO" id="GO:0006310">
    <property type="term" value="P:DNA recombination"/>
    <property type="evidence" value="ECO:0007669"/>
    <property type="project" value="InterPro"/>
</dbReference>
<feature type="binding site" evidence="11">
    <location>
        <position position="348"/>
    </location>
    <ligand>
        <name>Zn(2+)</name>
        <dbReference type="ChEBI" id="CHEBI:29105"/>
        <label>2</label>
    </ligand>
</feature>
<reference evidence="13 14" key="1">
    <citation type="submission" date="2018-06" db="EMBL/GenBank/DDBJ databases">
        <title>Extensive metabolic versatility and redundancy in microbially diverse, dynamic hydrothermal sediments.</title>
        <authorList>
            <person name="Dombrowski N."/>
            <person name="Teske A."/>
            <person name="Baker B.J."/>
        </authorList>
    </citation>
    <scope>NUCLEOTIDE SEQUENCE [LARGE SCALE GENOMIC DNA]</scope>
    <source>
        <strain evidence="13">B3_G15</strain>
    </source>
</reference>
<evidence type="ECO:0000313" key="13">
    <source>
        <dbReference type="EMBL" id="RLE15341.1"/>
    </source>
</evidence>
<dbReference type="GO" id="GO:0006269">
    <property type="term" value="P:DNA replication, synthesis of primer"/>
    <property type="evidence" value="ECO:0007669"/>
    <property type="project" value="UniProtKB-KW"/>
</dbReference>
<dbReference type="GO" id="GO:0008270">
    <property type="term" value="F:zinc ion binding"/>
    <property type="evidence" value="ECO:0007669"/>
    <property type="project" value="UniProtKB-UniRule"/>
</dbReference>
<dbReference type="GO" id="GO:0005524">
    <property type="term" value="F:ATP binding"/>
    <property type="evidence" value="ECO:0007669"/>
    <property type="project" value="UniProtKB-UniRule"/>
</dbReference>
<dbReference type="GO" id="GO:0003677">
    <property type="term" value="F:DNA binding"/>
    <property type="evidence" value="ECO:0007669"/>
    <property type="project" value="UniProtKB-UniRule"/>
</dbReference>
<dbReference type="Pfam" id="PF18074">
    <property type="entry name" value="PriA_C"/>
    <property type="match status" value="1"/>
</dbReference>
<dbReference type="InterPro" id="IPR027417">
    <property type="entry name" value="P-loop_NTPase"/>
</dbReference>
<feature type="binding site" evidence="11">
    <location>
        <position position="378"/>
    </location>
    <ligand>
        <name>Zn(2+)</name>
        <dbReference type="ChEBI" id="CHEBI:29105"/>
        <label>1</label>
    </ligand>
</feature>
<keyword evidence="9 11" id="KW-0238">DNA-binding</keyword>
<dbReference type="PANTHER" id="PTHR30580:SF0">
    <property type="entry name" value="PRIMOSOMAL PROTEIN N"/>
    <property type="match status" value="1"/>
</dbReference>
<dbReference type="GO" id="GO:0016787">
    <property type="term" value="F:hydrolase activity"/>
    <property type="evidence" value="ECO:0007669"/>
    <property type="project" value="UniProtKB-KW"/>
</dbReference>
<sequence>MRNYIAVVFNLPTGKFFWYKLPSKFKGKLKRGQRVVVPFRKEKKLGFVVEESSRRPEGKLKEVIDVFDKTSPFSDSLFELGVWMSEYYSCSLGQVLHSIFPFSFAYGEEVASDSDYLKEKSTGEAGVYLVRPGNKKFEFLLHRIKENQELQRQVLILVPEISIIPGFQEKMEKSGAKILIFHSRLSPKERYSRWLAMKRGEFDVALGTRSLVFAPFPRIGLIAVDEEESTDYKQKETPKYNLCQIATKRGELENFPVYLLSNSPSLESWYKVKKGTYRMIDFSGKQRLVSFCIVDLKKEKKENRIFSNLLQQKIKEALEKKRPVVLFVPRRGYASFLLCSDCGEIIRCPNCNIGLSFHLKEGMLCHWCGFQERPPRVCPFCDGRGLKKVGWGTQRVELEAKRNFPEARIQRFDLDIFKSSAHLIPSRIENREVDILVGTQLLIKEEILSLVDVVGIILVDVLLNLPDFRATEHTFHLLHKIRRSLNKKGSLIVQTYNPTHYVLRAKTDEDFYSEELKIRKTLGYPPFQRWIRLLFEGRTKNKVKDKSNQVARELEKEDVNFLGPSPCPFFKIKGKYRYHIILRDDNTGSLQDVVKKINSQMMRGTVKMGIDVDPLVTM</sequence>
<keyword evidence="10 11" id="KW-0413">Isomerase</keyword>
<proteinExistence type="inferred from homology"/>
<comment type="caution">
    <text evidence="13">The sequence shown here is derived from an EMBL/GenBank/DDBJ whole genome shotgun (WGS) entry which is preliminary data.</text>
</comment>
<feature type="binding site" evidence="11">
    <location>
        <position position="368"/>
    </location>
    <ligand>
        <name>Zn(2+)</name>
        <dbReference type="ChEBI" id="CHEBI:29105"/>
        <label>2</label>
    </ligand>
</feature>
<dbReference type="HAMAP" id="MF_00983">
    <property type="entry name" value="PriA"/>
    <property type="match status" value="1"/>
</dbReference>
<keyword evidence="4 11" id="KW-0547">Nucleotide-binding</keyword>
<dbReference type="InterPro" id="IPR005259">
    <property type="entry name" value="PriA"/>
</dbReference>
<keyword evidence="3 11" id="KW-0479">Metal-binding</keyword>
<evidence type="ECO:0000256" key="7">
    <source>
        <dbReference type="ARBA" id="ARBA00022833"/>
    </source>
</evidence>
<keyword evidence="2 11" id="KW-0235">DNA replication</keyword>
<dbReference type="PANTHER" id="PTHR30580">
    <property type="entry name" value="PRIMOSOMAL PROTEIN N"/>
    <property type="match status" value="1"/>
</dbReference>
<keyword evidence="5 11" id="KW-0378">Hydrolase</keyword>
<evidence type="ECO:0000256" key="11">
    <source>
        <dbReference type="HAMAP-Rule" id="MF_00983"/>
    </source>
</evidence>
<comment type="catalytic activity">
    <reaction evidence="11">
        <text>Couples ATP hydrolysis with the unwinding of duplex DNA by translocating in the 3'-5' direction.</text>
        <dbReference type="EC" id="5.6.2.4"/>
    </reaction>
</comment>
<keyword evidence="7 11" id="KW-0862">Zinc</keyword>
<name>A0A662DM36_UNCAE</name>
<evidence type="ECO:0000256" key="3">
    <source>
        <dbReference type="ARBA" id="ARBA00022723"/>
    </source>
</evidence>
<comment type="similarity">
    <text evidence="11">Belongs to the helicase family. PriA subfamily.</text>
</comment>
<organism evidence="13 14">
    <name type="scientific">Aerophobetes bacterium</name>
    <dbReference type="NCBI Taxonomy" id="2030807"/>
    <lineage>
        <taxon>Bacteria</taxon>
        <taxon>Candidatus Aerophobota</taxon>
    </lineage>
</organism>
<dbReference type="SUPFAM" id="SSF52540">
    <property type="entry name" value="P-loop containing nucleoside triphosphate hydrolases"/>
    <property type="match status" value="1"/>
</dbReference>
<dbReference type="NCBIfam" id="TIGR00595">
    <property type="entry name" value="priA"/>
    <property type="match status" value="1"/>
</dbReference>
<dbReference type="PROSITE" id="PS51192">
    <property type="entry name" value="HELICASE_ATP_BIND_1"/>
    <property type="match status" value="1"/>
</dbReference>
<feature type="domain" description="Helicase ATP-binding" evidence="12">
    <location>
        <begin position="139"/>
        <end position="282"/>
    </location>
</feature>
<evidence type="ECO:0000256" key="4">
    <source>
        <dbReference type="ARBA" id="ARBA00022741"/>
    </source>
</evidence>
<evidence type="ECO:0000256" key="1">
    <source>
        <dbReference type="ARBA" id="ARBA00022515"/>
    </source>
</evidence>
<dbReference type="AlphaFoldDB" id="A0A662DM36"/>
<dbReference type="EC" id="5.6.2.4" evidence="11"/>
<feature type="binding site" evidence="11">
    <location>
        <position position="365"/>
    </location>
    <ligand>
        <name>Zn(2+)</name>
        <dbReference type="ChEBI" id="CHEBI:29105"/>
        <label>2</label>
    </ligand>
</feature>
<dbReference type="EMBL" id="QMQA01000008">
    <property type="protein sequence ID" value="RLE15341.1"/>
    <property type="molecule type" value="Genomic_DNA"/>
</dbReference>
<evidence type="ECO:0000313" key="14">
    <source>
        <dbReference type="Proteomes" id="UP000280417"/>
    </source>
</evidence>
<dbReference type="Gene3D" id="3.40.1440.60">
    <property type="entry name" value="PriA, 3(prime) DNA-binding domain"/>
    <property type="match status" value="1"/>
</dbReference>
<evidence type="ECO:0000256" key="10">
    <source>
        <dbReference type="ARBA" id="ARBA00023235"/>
    </source>
</evidence>
<feature type="binding site" evidence="11">
    <location>
        <position position="381"/>
    </location>
    <ligand>
        <name>Zn(2+)</name>
        <dbReference type="ChEBI" id="CHEBI:29105"/>
        <label>1</label>
    </ligand>
</feature>
<dbReference type="InterPro" id="IPR014001">
    <property type="entry name" value="Helicase_ATP-bd"/>
</dbReference>
<comment type="catalytic activity">
    <reaction evidence="11">
        <text>ATP + H2O = ADP + phosphate + H(+)</text>
        <dbReference type="Rhea" id="RHEA:13065"/>
        <dbReference type="ChEBI" id="CHEBI:15377"/>
        <dbReference type="ChEBI" id="CHEBI:15378"/>
        <dbReference type="ChEBI" id="CHEBI:30616"/>
        <dbReference type="ChEBI" id="CHEBI:43474"/>
        <dbReference type="ChEBI" id="CHEBI:456216"/>
        <dbReference type="EC" id="5.6.2.4"/>
    </reaction>
</comment>
<protein>
    <recommendedName>
        <fullName evidence="11">Replication restart protein PriA</fullName>
    </recommendedName>
    <alternativeName>
        <fullName evidence="11">ATP-dependent DNA helicase PriA</fullName>
        <ecNumber evidence="11">5.6.2.4</ecNumber>
    </alternativeName>
    <alternativeName>
        <fullName evidence="11">DNA 3'-5' helicase PriA</fullName>
    </alternativeName>
</protein>
<evidence type="ECO:0000256" key="2">
    <source>
        <dbReference type="ARBA" id="ARBA00022705"/>
    </source>
</evidence>
<comment type="subunit">
    <text evidence="11">Component of the replication restart primosome.</text>
</comment>
<dbReference type="GO" id="GO:1990077">
    <property type="term" value="C:primosome complex"/>
    <property type="evidence" value="ECO:0007669"/>
    <property type="project" value="UniProtKB-UniRule"/>
</dbReference>
<dbReference type="Gene3D" id="3.40.50.300">
    <property type="entry name" value="P-loop containing nucleotide triphosphate hydrolases"/>
    <property type="match status" value="1"/>
</dbReference>
<dbReference type="GO" id="GO:0006302">
    <property type="term" value="P:double-strand break repair"/>
    <property type="evidence" value="ECO:0007669"/>
    <property type="project" value="InterPro"/>
</dbReference>
<dbReference type="GO" id="GO:0006270">
    <property type="term" value="P:DNA replication initiation"/>
    <property type="evidence" value="ECO:0007669"/>
    <property type="project" value="TreeGrafter"/>
</dbReference>
<keyword evidence="1 11" id="KW-0639">Primosome</keyword>
<feature type="binding site" evidence="11">
    <location>
        <position position="351"/>
    </location>
    <ligand>
        <name>Zn(2+)</name>
        <dbReference type="ChEBI" id="CHEBI:29105"/>
        <label>2</label>
    </ligand>
</feature>
<dbReference type="Proteomes" id="UP000280417">
    <property type="component" value="Unassembled WGS sequence"/>
</dbReference>
<accession>A0A662DM36</accession>
<evidence type="ECO:0000256" key="8">
    <source>
        <dbReference type="ARBA" id="ARBA00022840"/>
    </source>
</evidence>
<evidence type="ECO:0000256" key="9">
    <source>
        <dbReference type="ARBA" id="ARBA00023125"/>
    </source>
</evidence>
<feature type="binding site" evidence="11">
    <location>
        <position position="342"/>
    </location>
    <ligand>
        <name>Zn(2+)</name>
        <dbReference type="ChEBI" id="CHEBI:29105"/>
        <label>1</label>
    </ligand>
</feature>
<gene>
    <name evidence="11 13" type="primary">priA</name>
    <name evidence="13" type="ORF">DRJ04_00655</name>
</gene>